<name>A0A392RGJ1_9FABA</name>
<dbReference type="Proteomes" id="UP000265520">
    <property type="component" value="Unassembled WGS sequence"/>
</dbReference>
<dbReference type="AlphaFoldDB" id="A0A392RGJ1"/>
<evidence type="ECO:0000313" key="2">
    <source>
        <dbReference type="Proteomes" id="UP000265520"/>
    </source>
</evidence>
<sequence>MVGLPGVSGLNRTTQEADYCLYSLVGLDFTEYYKNSNLYRRNKQLIQELGQPA</sequence>
<feature type="non-terminal residue" evidence="1">
    <location>
        <position position="53"/>
    </location>
</feature>
<keyword evidence="2" id="KW-1185">Reference proteome</keyword>
<evidence type="ECO:0000313" key="1">
    <source>
        <dbReference type="EMBL" id="MCI34946.1"/>
    </source>
</evidence>
<proteinExistence type="predicted"/>
<accession>A0A392RGJ1</accession>
<comment type="caution">
    <text evidence="1">The sequence shown here is derived from an EMBL/GenBank/DDBJ whole genome shotgun (WGS) entry which is preliminary data.</text>
</comment>
<reference evidence="1 2" key="1">
    <citation type="journal article" date="2018" name="Front. Plant Sci.">
        <title>Red Clover (Trifolium pratense) and Zigzag Clover (T. medium) - A Picture of Genomic Similarities and Differences.</title>
        <authorList>
            <person name="Dluhosova J."/>
            <person name="Istvanek J."/>
            <person name="Nedelnik J."/>
            <person name="Repkova J."/>
        </authorList>
    </citation>
    <scope>NUCLEOTIDE SEQUENCE [LARGE SCALE GENOMIC DNA]</scope>
    <source>
        <strain evidence="2">cv. 10/8</strain>
        <tissue evidence="1">Leaf</tissue>
    </source>
</reference>
<organism evidence="1 2">
    <name type="scientific">Trifolium medium</name>
    <dbReference type="NCBI Taxonomy" id="97028"/>
    <lineage>
        <taxon>Eukaryota</taxon>
        <taxon>Viridiplantae</taxon>
        <taxon>Streptophyta</taxon>
        <taxon>Embryophyta</taxon>
        <taxon>Tracheophyta</taxon>
        <taxon>Spermatophyta</taxon>
        <taxon>Magnoliopsida</taxon>
        <taxon>eudicotyledons</taxon>
        <taxon>Gunneridae</taxon>
        <taxon>Pentapetalae</taxon>
        <taxon>rosids</taxon>
        <taxon>fabids</taxon>
        <taxon>Fabales</taxon>
        <taxon>Fabaceae</taxon>
        <taxon>Papilionoideae</taxon>
        <taxon>50 kb inversion clade</taxon>
        <taxon>NPAAA clade</taxon>
        <taxon>Hologalegina</taxon>
        <taxon>IRL clade</taxon>
        <taxon>Trifolieae</taxon>
        <taxon>Trifolium</taxon>
    </lineage>
</organism>
<protein>
    <submittedName>
        <fullName evidence="1">Pleiotropic drug resistance protein 1-like</fullName>
    </submittedName>
</protein>
<dbReference type="EMBL" id="LXQA010218597">
    <property type="protein sequence ID" value="MCI34946.1"/>
    <property type="molecule type" value="Genomic_DNA"/>
</dbReference>